<feature type="non-terminal residue" evidence="1">
    <location>
        <position position="544"/>
    </location>
</feature>
<evidence type="ECO:0000313" key="2">
    <source>
        <dbReference type="Proteomes" id="UP001140087"/>
    </source>
</evidence>
<reference evidence="1" key="1">
    <citation type="submission" date="2022-07" db="EMBL/GenBank/DDBJ databases">
        <title>Phylogenomic reconstructions and comparative analyses of Kickxellomycotina fungi.</title>
        <authorList>
            <person name="Reynolds N.K."/>
            <person name="Stajich J.E."/>
            <person name="Barry K."/>
            <person name="Grigoriev I.V."/>
            <person name="Crous P."/>
            <person name="Smith M.E."/>
        </authorList>
    </citation>
    <scope>NUCLEOTIDE SEQUENCE</scope>
    <source>
        <strain evidence="1">BCRC 34780</strain>
    </source>
</reference>
<keyword evidence="2" id="KW-1185">Reference proteome</keyword>
<gene>
    <name evidence="1" type="ORF">H4R21_001870</name>
</gene>
<dbReference type="EMBL" id="JANBUN010000427">
    <property type="protein sequence ID" value="KAJ2803850.1"/>
    <property type="molecule type" value="Genomic_DNA"/>
</dbReference>
<organism evidence="1 2">
    <name type="scientific">Coemansia helicoidea</name>
    <dbReference type="NCBI Taxonomy" id="1286919"/>
    <lineage>
        <taxon>Eukaryota</taxon>
        <taxon>Fungi</taxon>
        <taxon>Fungi incertae sedis</taxon>
        <taxon>Zoopagomycota</taxon>
        <taxon>Kickxellomycotina</taxon>
        <taxon>Kickxellomycetes</taxon>
        <taxon>Kickxellales</taxon>
        <taxon>Kickxellaceae</taxon>
        <taxon>Coemansia</taxon>
    </lineage>
</organism>
<protein>
    <submittedName>
        <fullName evidence="1">Uncharacterized protein</fullName>
    </submittedName>
</protein>
<accession>A0ACC1LA76</accession>
<proteinExistence type="predicted"/>
<evidence type="ECO:0000313" key="1">
    <source>
        <dbReference type="EMBL" id="KAJ2803850.1"/>
    </source>
</evidence>
<name>A0ACC1LA76_9FUNG</name>
<dbReference type="Proteomes" id="UP001140087">
    <property type="component" value="Unassembled WGS sequence"/>
</dbReference>
<comment type="caution">
    <text evidence="1">The sequence shown here is derived from an EMBL/GenBank/DDBJ whole genome shotgun (WGS) entry which is preliminary data.</text>
</comment>
<sequence length="544" mass="60941">MGAAAGGPWMRVASVLLHVALMLACLDTQAHAALRTLVNRAFFIQEIQLIRLSRQRPLVLSDVWKLPERFSLNAIRCEFKYNVAEPMFLLRAIVRMAWRPMLPLLAIQFLMEVGDVAEVIVTGYLLRCFDSASDYPWYHGYGIAMVLLVIKGVCLQHIHLRRQIRDEFSRVVSAIRLELFRLPLEPNGQRRLADIGVSSEKVSCLDWALTWLAKTCVQALGLWPKFAALYYVVGPLAFIPILSVVVIIATGWGFELLVGPREHWSMSISTDDNSITEVYQGIKAIKLFGWERMYLDPKLRDHDSQTKRLPWYAPAIRIAWFIIDAANTASFRLSTLILLYLHTQSPAFSASALTSAYVLELNSHVYNLCDNVEDIVRLLRLVRARFGFIVAIERALRGRLANTLPRRDIGPNESSPEVELDGCSFVWNRRSRDQALTDVSLRASGGELVAVVGKTGAGKSSLLLSICGELEMTAGTGGVTGTIAYLEQSPWIMNDTMRANVLFGREYDAEFFARVIHACALVEDIAMWPNADLTVIGERGINIS</sequence>